<feature type="domain" description="Dystroglycan-type cadherin-like" evidence="3">
    <location>
        <begin position="1194"/>
        <end position="1292"/>
    </location>
</feature>
<feature type="domain" description="Dystroglycan-type cadherin-like" evidence="3">
    <location>
        <begin position="997"/>
        <end position="1094"/>
    </location>
</feature>
<dbReference type="Gene3D" id="2.60.40.10">
    <property type="entry name" value="Immunoglobulins"/>
    <property type="match status" value="10"/>
</dbReference>
<feature type="domain" description="Dystroglycan-type cadherin-like" evidence="3">
    <location>
        <begin position="505"/>
        <end position="593"/>
    </location>
</feature>
<gene>
    <name evidence="4" type="ORF">M0813_16965</name>
</gene>
<evidence type="ECO:0000256" key="1">
    <source>
        <dbReference type="SAM" id="MobiDB-lite"/>
    </source>
</evidence>
<dbReference type="EMBL" id="JAOAOG010000098">
    <property type="protein sequence ID" value="KAJ6249544.1"/>
    <property type="molecule type" value="Genomic_DNA"/>
</dbReference>
<dbReference type="Proteomes" id="UP001150062">
    <property type="component" value="Unassembled WGS sequence"/>
</dbReference>
<feature type="domain" description="Dystroglycan-type cadherin-like" evidence="3">
    <location>
        <begin position="1095"/>
        <end position="1193"/>
    </location>
</feature>
<sequence length="1538" mass="174059">MIEDWQTPKSNQVFHFLHFPNCSKFDKLQLQKTKTLNTISSILLKNDCRPTLVNTIQSYGAMPRNQENFAASVNPTDSTIVIVYDYESSGGNLDIGCMILYSNLTMEQSHFLINSGTSGKQKNARVAHFQNGEFLVVWTSDADKEIYGRVLSAQGAFETEEFKISDEGSYTYADVKIFDDGKAVVVWNGNDIYKGRFVYGDGSMGSVLTFRTSDIRSSERPTVVLLGDGDNFVAIAVNDDSKGIAGKYSKADGKLLHEYGTVVDSYQGFKSGDAVALSNDDFMLITRGYSYINTYFYQGGTNRNRTELQQYHKKASISKGRDNVLATTTIHKNNYYLKCSILSPYNNVVQSAFSVDSTHYCYSPNTVADDDYFYLIWESDSNPYIAKYKFKHPENTGGLGEKSYSLNQDFSFNFDFSSPDDGDDLSFQVLREDGSPLPSWISHAGGGNKQISGHTPSTISSGCSSDQYNFKVSTSKSCMMSETVYFTITVSDDPVVNHHLLAHQQANVYQADWSYEFDGGAFTDPNGLDLDYIATLNDNSDLPDWILFDDQTRTFSSSMIPSQCDNTLNIKVKAMDQCSAVADNFFFEIINRQIVTNKALNDQPSIEVNTWFEYQFDEDTYTDPENDPITYTATLTNGKPLPGWLHLHPDNRTFNGHVDPEYCDQETISIKLIANDGCNDNDDNTFDITFQNVNPRANKALNDQPSIVVNKWLEYQFDQDCFVDPENVDFTYTATLTNGNPLPGWLHLHPDNRTFNGHVDPEYCDQETISIKLIANDGCNDNDISNTFDITFQNENPTVHSALENQSQKVNNNFEYQFDQDCFVDPENADFTYTATFANGTQLPDWLVLHSDNRTLTGIIPEDIHCNELMVIKIIANDGCTENNISNTFDLQSINDQPTINKNLIDQEFDTGHYSEYQFDHDCFVDPENIELKYSSSLFDDSLFPDWLKFHPDNKTFNGIPPSDNCDETLHIKVRAEDHCHFIENDFTIKVINRKPEYHDKLKLQRVETLRFFNYTFESDTFTNNDPNVNLNYAFSSNNPSMVDWLNFDSETRTFNGTPDENKCNSNIKITVTADDGCKQGEGNFFISISNKNPILNVNFENHLMSVNEIIQYTIPENSFTDPENQSISLDARLSDSDDRPWPSWLDFNQQTGTFYGNATSCGDPYDIYVVGSDNCALTASGSWRLTIFDEEPEINKPLVDKTFYVNSFNSYIFDNDTFSDPEGYALTYSARLVNGDPLPDWLEFDSQSRKFSGVAKGCSQVLSVELIAQDICTSTTSQVFQIQVINSPIFVYLGLKDVENDGNTFFDYTIDGLAFDDEDQEQDDYQYFVNEDEIPDWLEFRANEKRFIGNTPNEELEFEITILASDSCEEYQASDAFTVKINKVTVSDSKTETKLSSGAIAGFALFSIALVASLIAFVIYRNHLKKKYERLWDGKQEFFTQTMPNVEKKHHSAQNKEQDQPETMLNNDIELDGIENGKTKQQQRSSTSSDSQDGNQIKSDFEVSDMSNESDLEETQTSTSNQSSLDCSETSSSNHED</sequence>
<evidence type="ECO:0000313" key="5">
    <source>
        <dbReference type="Proteomes" id="UP001150062"/>
    </source>
</evidence>
<comment type="caution">
    <text evidence="4">The sequence shown here is derived from an EMBL/GenBank/DDBJ whole genome shotgun (WGS) entry which is preliminary data.</text>
</comment>
<keyword evidence="2" id="KW-0812">Transmembrane</keyword>
<proteinExistence type="predicted"/>
<keyword evidence="2" id="KW-0472">Membrane</keyword>
<organism evidence="4 5">
    <name type="scientific">Anaeramoeba flamelloides</name>
    <dbReference type="NCBI Taxonomy" id="1746091"/>
    <lineage>
        <taxon>Eukaryota</taxon>
        <taxon>Metamonada</taxon>
        <taxon>Anaeramoebidae</taxon>
        <taxon>Anaeramoeba</taxon>
    </lineage>
</organism>
<dbReference type="InterPro" id="IPR013783">
    <property type="entry name" value="Ig-like_fold"/>
</dbReference>
<feature type="domain" description="Dystroglycan-type cadherin-like" evidence="3">
    <location>
        <begin position="899"/>
        <end position="996"/>
    </location>
</feature>
<accession>A0ABQ8YY26</accession>
<keyword evidence="2" id="KW-1133">Transmembrane helix</keyword>
<feature type="compositionally biased region" description="Low complexity" evidence="1">
    <location>
        <begin position="1516"/>
        <end position="1525"/>
    </location>
</feature>
<dbReference type="InterPro" id="IPR015919">
    <property type="entry name" value="Cadherin-like_sf"/>
</dbReference>
<feature type="domain" description="Dystroglycan-type cadherin-like" evidence="3">
    <location>
        <begin position="595"/>
        <end position="697"/>
    </location>
</feature>
<feature type="domain" description="Dystroglycan-type cadherin-like" evidence="3">
    <location>
        <begin position="698"/>
        <end position="797"/>
    </location>
</feature>
<dbReference type="InterPro" id="IPR006644">
    <property type="entry name" value="Cadg"/>
</dbReference>
<feature type="domain" description="Dystroglycan-type cadherin-like" evidence="3">
    <location>
        <begin position="798"/>
        <end position="898"/>
    </location>
</feature>
<feature type="compositionally biased region" description="Low complexity" evidence="1">
    <location>
        <begin position="1480"/>
        <end position="1497"/>
    </location>
</feature>
<evidence type="ECO:0000256" key="2">
    <source>
        <dbReference type="SAM" id="Phobius"/>
    </source>
</evidence>
<evidence type="ECO:0000313" key="4">
    <source>
        <dbReference type="EMBL" id="KAJ6249544.1"/>
    </source>
</evidence>
<name>A0ABQ8YY26_9EUKA</name>
<protein>
    <submittedName>
        <fullName evidence="4">Dystroglycan-related</fullName>
    </submittedName>
</protein>
<feature type="domain" description="Dystroglycan-type cadherin-like" evidence="3">
    <location>
        <begin position="394"/>
        <end position="497"/>
    </location>
</feature>
<keyword evidence="5" id="KW-1185">Reference proteome</keyword>
<dbReference type="SMART" id="SM00736">
    <property type="entry name" value="CADG"/>
    <property type="match status" value="9"/>
</dbReference>
<feature type="compositionally biased region" description="Polar residues" evidence="1">
    <location>
        <begin position="1526"/>
        <end position="1538"/>
    </location>
</feature>
<feature type="transmembrane region" description="Helical" evidence="2">
    <location>
        <begin position="1400"/>
        <end position="1421"/>
    </location>
</feature>
<feature type="region of interest" description="Disordered" evidence="1">
    <location>
        <begin position="1476"/>
        <end position="1538"/>
    </location>
</feature>
<dbReference type="Pfam" id="PF05345">
    <property type="entry name" value="He_PIG"/>
    <property type="match status" value="5"/>
</dbReference>
<evidence type="ECO:0000259" key="3">
    <source>
        <dbReference type="SMART" id="SM00736"/>
    </source>
</evidence>
<dbReference type="SUPFAM" id="SSF49313">
    <property type="entry name" value="Cadherin-like"/>
    <property type="match status" value="10"/>
</dbReference>
<reference evidence="4" key="1">
    <citation type="submission" date="2022-08" db="EMBL/GenBank/DDBJ databases">
        <title>Novel sulfate-reducing endosymbionts in the free-living metamonad Anaeramoeba.</title>
        <authorList>
            <person name="Jerlstrom-Hultqvist J."/>
            <person name="Cepicka I."/>
            <person name="Gallot-Lavallee L."/>
            <person name="Salas-Leiva D."/>
            <person name="Curtis B.A."/>
            <person name="Zahonova K."/>
            <person name="Pipaliya S."/>
            <person name="Dacks J."/>
            <person name="Roger A.J."/>
        </authorList>
    </citation>
    <scope>NUCLEOTIDE SEQUENCE</scope>
    <source>
        <strain evidence="4">Schooner1</strain>
    </source>
</reference>